<name>A0A2U1TTV6_9GAMM</name>
<dbReference type="EMBL" id="QDKJ01000006">
    <property type="protein sequence ID" value="PWC12833.1"/>
    <property type="molecule type" value="Genomic_DNA"/>
</dbReference>
<dbReference type="AlphaFoldDB" id="A0A2U1TTV6"/>
<dbReference type="Proteomes" id="UP000245138">
    <property type="component" value="Unassembled WGS sequence"/>
</dbReference>
<sequence length="139" mass="15757">MKQDYPESAGSSEKICIDYADYLAALCNKRWRFMDAMYGVLPIFGMVTKGPRSRHVVVKERLKILALQVLSTQVSDETNIVRLITLAQQQGLTTFDIQLPYPLTNEQLFTIGQECSDTLALTQQNERLSIRIEAPVLPH</sequence>
<dbReference type="OrthoDB" id="6488871at2"/>
<protein>
    <submittedName>
        <fullName evidence="1">Uncharacterized protein</fullName>
    </submittedName>
</protein>
<comment type="caution">
    <text evidence="1">The sequence shown here is derived from an EMBL/GenBank/DDBJ whole genome shotgun (WGS) entry which is preliminary data.</text>
</comment>
<reference evidence="1 2" key="1">
    <citation type="submission" date="2018-04" db="EMBL/GenBank/DDBJ databases">
        <title>Brenneria corticis sp.nov.</title>
        <authorList>
            <person name="Li Y."/>
        </authorList>
    </citation>
    <scope>NUCLEOTIDE SEQUENCE [LARGE SCALE GENOMIC DNA]</scope>
    <source>
        <strain evidence="1 2">LMG 27715</strain>
    </source>
</reference>
<accession>A0A2U1TTV6</accession>
<gene>
    <name evidence="1" type="ORF">B4923_09930</name>
</gene>
<proteinExistence type="predicted"/>
<organism evidence="1 2">
    <name type="scientific">Brenneria roseae subsp. americana</name>
    <dbReference type="NCBI Taxonomy" id="1508507"/>
    <lineage>
        <taxon>Bacteria</taxon>
        <taxon>Pseudomonadati</taxon>
        <taxon>Pseudomonadota</taxon>
        <taxon>Gammaproteobacteria</taxon>
        <taxon>Enterobacterales</taxon>
        <taxon>Pectobacteriaceae</taxon>
        <taxon>Brenneria</taxon>
    </lineage>
</organism>
<keyword evidence="2" id="KW-1185">Reference proteome</keyword>
<dbReference type="RefSeq" id="WP_109054186.1">
    <property type="nucleotide sequence ID" value="NZ_QDKJ01000006.1"/>
</dbReference>
<evidence type="ECO:0000313" key="2">
    <source>
        <dbReference type="Proteomes" id="UP000245138"/>
    </source>
</evidence>
<evidence type="ECO:0000313" key="1">
    <source>
        <dbReference type="EMBL" id="PWC12833.1"/>
    </source>
</evidence>